<reference evidence="1" key="1">
    <citation type="journal article" date="2023" name="Science">
        <title>Genome structures resolve the early diversification of teleost fishes.</title>
        <authorList>
            <person name="Parey E."/>
            <person name="Louis A."/>
            <person name="Montfort J."/>
            <person name="Bouchez O."/>
            <person name="Roques C."/>
            <person name="Iampietro C."/>
            <person name="Lluch J."/>
            <person name="Castinel A."/>
            <person name="Donnadieu C."/>
            <person name="Desvignes T."/>
            <person name="Floi Bucao C."/>
            <person name="Jouanno E."/>
            <person name="Wen M."/>
            <person name="Mejri S."/>
            <person name="Dirks R."/>
            <person name="Jansen H."/>
            <person name="Henkel C."/>
            <person name="Chen W.J."/>
            <person name="Zahm M."/>
            <person name="Cabau C."/>
            <person name="Klopp C."/>
            <person name="Thompson A.W."/>
            <person name="Robinson-Rechavi M."/>
            <person name="Braasch I."/>
            <person name="Lecointre G."/>
            <person name="Bobe J."/>
            <person name="Postlethwait J.H."/>
            <person name="Berthelot C."/>
            <person name="Roest Crollius H."/>
            <person name="Guiguen Y."/>
        </authorList>
    </citation>
    <scope>NUCLEOTIDE SEQUENCE</scope>
    <source>
        <strain evidence="1">WJC10195</strain>
    </source>
</reference>
<protein>
    <submittedName>
        <fullName evidence="1">Uncharacterized protein</fullName>
    </submittedName>
</protein>
<accession>A0A9Q1EHL2</accession>
<comment type="caution">
    <text evidence="1">The sequence shown here is derived from an EMBL/GenBank/DDBJ whole genome shotgun (WGS) entry which is preliminary data.</text>
</comment>
<evidence type="ECO:0000313" key="1">
    <source>
        <dbReference type="EMBL" id="KAJ8338907.1"/>
    </source>
</evidence>
<dbReference type="EMBL" id="JAINUF010000017">
    <property type="protein sequence ID" value="KAJ8338907.1"/>
    <property type="molecule type" value="Genomic_DNA"/>
</dbReference>
<dbReference type="Proteomes" id="UP001152622">
    <property type="component" value="Chromosome 17"/>
</dbReference>
<keyword evidence="2" id="KW-1185">Reference proteome</keyword>
<name>A0A9Q1EHL2_SYNKA</name>
<dbReference type="AlphaFoldDB" id="A0A9Q1EHL2"/>
<proteinExistence type="predicted"/>
<evidence type="ECO:0000313" key="2">
    <source>
        <dbReference type="Proteomes" id="UP001152622"/>
    </source>
</evidence>
<sequence length="67" mass="7037">MYSEQVPVAPGPQDTLFGASVTAPLRDVARGPASPCQPVTFAFRHAVGGEKRRETGGAFNYTSEAAL</sequence>
<gene>
    <name evidence="1" type="ORF">SKAU_G00356930</name>
</gene>
<organism evidence="1 2">
    <name type="scientific">Synaphobranchus kaupii</name>
    <name type="common">Kaup's arrowtooth eel</name>
    <dbReference type="NCBI Taxonomy" id="118154"/>
    <lineage>
        <taxon>Eukaryota</taxon>
        <taxon>Metazoa</taxon>
        <taxon>Chordata</taxon>
        <taxon>Craniata</taxon>
        <taxon>Vertebrata</taxon>
        <taxon>Euteleostomi</taxon>
        <taxon>Actinopterygii</taxon>
        <taxon>Neopterygii</taxon>
        <taxon>Teleostei</taxon>
        <taxon>Anguilliformes</taxon>
        <taxon>Synaphobranchidae</taxon>
        <taxon>Synaphobranchus</taxon>
    </lineage>
</organism>